<dbReference type="Pfam" id="PF07690">
    <property type="entry name" value="MFS_1"/>
    <property type="match status" value="1"/>
</dbReference>
<dbReference type="PANTHER" id="PTHR42718:SF49">
    <property type="entry name" value="EXPORT PROTEIN"/>
    <property type="match status" value="1"/>
</dbReference>
<feature type="transmembrane region" description="Helical" evidence="7">
    <location>
        <begin position="401"/>
        <end position="420"/>
    </location>
</feature>
<evidence type="ECO:0000259" key="8">
    <source>
        <dbReference type="PROSITE" id="PS50850"/>
    </source>
</evidence>
<keyword evidence="10" id="KW-1185">Reference proteome</keyword>
<evidence type="ECO:0000256" key="3">
    <source>
        <dbReference type="ARBA" id="ARBA00022475"/>
    </source>
</evidence>
<evidence type="ECO:0000256" key="2">
    <source>
        <dbReference type="ARBA" id="ARBA00022448"/>
    </source>
</evidence>
<dbReference type="Proteomes" id="UP001501490">
    <property type="component" value="Unassembled WGS sequence"/>
</dbReference>
<keyword evidence="6 7" id="KW-0472">Membrane</keyword>
<dbReference type="InterPro" id="IPR020846">
    <property type="entry name" value="MFS_dom"/>
</dbReference>
<feature type="transmembrane region" description="Helical" evidence="7">
    <location>
        <begin position="224"/>
        <end position="247"/>
    </location>
</feature>
<feature type="transmembrane region" description="Helical" evidence="7">
    <location>
        <begin position="361"/>
        <end position="380"/>
    </location>
</feature>
<feature type="transmembrane region" description="Helical" evidence="7">
    <location>
        <begin position="109"/>
        <end position="131"/>
    </location>
</feature>
<organism evidence="9 10">
    <name type="scientific">Microlunatus ginsengisoli</name>
    <dbReference type="NCBI Taxonomy" id="363863"/>
    <lineage>
        <taxon>Bacteria</taxon>
        <taxon>Bacillati</taxon>
        <taxon>Actinomycetota</taxon>
        <taxon>Actinomycetes</taxon>
        <taxon>Propionibacteriales</taxon>
        <taxon>Propionibacteriaceae</taxon>
        <taxon>Microlunatus</taxon>
    </lineage>
</organism>
<name>A0ABP6ZU36_9ACTN</name>
<comment type="subcellular location">
    <subcellularLocation>
        <location evidence="1">Cell membrane</location>
        <topology evidence="1">Multi-pass membrane protein</topology>
    </subcellularLocation>
</comment>
<dbReference type="InterPro" id="IPR011701">
    <property type="entry name" value="MFS"/>
</dbReference>
<evidence type="ECO:0000256" key="4">
    <source>
        <dbReference type="ARBA" id="ARBA00022692"/>
    </source>
</evidence>
<dbReference type="InterPro" id="IPR004638">
    <property type="entry name" value="EmrB-like"/>
</dbReference>
<dbReference type="SUPFAM" id="SSF103473">
    <property type="entry name" value="MFS general substrate transporter"/>
    <property type="match status" value="1"/>
</dbReference>
<feature type="transmembrane region" description="Helical" evidence="7">
    <location>
        <begin position="334"/>
        <end position="355"/>
    </location>
</feature>
<evidence type="ECO:0000256" key="1">
    <source>
        <dbReference type="ARBA" id="ARBA00004651"/>
    </source>
</evidence>
<gene>
    <name evidence="9" type="ORF">GCM10022236_19490</name>
</gene>
<dbReference type="PANTHER" id="PTHR42718">
    <property type="entry name" value="MAJOR FACILITATOR SUPERFAMILY MULTIDRUG TRANSPORTER MFSC"/>
    <property type="match status" value="1"/>
</dbReference>
<dbReference type="Gene3D" id="1.20.1720.10">
    <property type="entry name" value="Multidrug resistance protein D"/>
    <property type="match status" value="1"/>
</dbReference>
<keyword evidence="2" id="KW-0813">Transport</keyword>
<accession>A0ABP6ZU36</accession>
<keyword evidence="4 7" id="KW-0812">Transmembrane</keyword>
<evidence type="ECO:0000256" key="7">
    <source>
        <dbReference type="SAM" id="Phobius"/>
    </source>
</evidence>
<feature type="domain" description="Major facilitator superfamily (MFS) profile" evidence="8">
    <location>
        <begin position="10"/>
        <end position="463"/>
    </location>
</feature>
<evidence type="ECO:0000313" key="10">
    <source>
        <dbReference type="Proteomes" id="UP001501490"/>
    </source>
</evidence>
<feature type="transmembrane region" description="Helical" evidence="7">
    <location>
        <begin position="432"/>
        <end position="454"/>
    </location>
</feature>
<dbReference type="PROSITE" id="PS50850">
    <property type="entry name" value="MFS"/>
    <property type="match status" value="1"/>
</dbReference>
<feature type="transmembrane region" description="Helical" evidence="7">
    <location>
        <begin position="198"/>
        <end position="218"/>
    </location>
</feature>
<feature type="transmembrane region" description="Helical" evidence="7">
    <location>
        <begin position="267"/>
        <end position="290"/>
    </location>
</feature>
<dbReference type="RefSeq" id="WP_344803867.1">
    <property type="nucleotide sequence ID" value="NZ_BAABAB010000014.1"/>
</dbReference>
<protein>
    <submittedName>
        <fullName evidence="9">MFS transporter</fullName>
    </submittedName>
</protein>
<feature type="transmembrane region" description="Helical" evidence="7">
    <location>
        <begin position="168"/>
        <end position="186"/>
    </location>
</feature>
<feature type="transmembrane region" description="Helical" evidence="7">
    <location>
        <begin position="302"/>
        <end position="322"/>
    </location>
</feature>
<evidence type="ECO:0000256" key="6">
    <source>
        <dbReference type="ARBA" id="ARBA00023136"/>
    </source>
</evidence>
<feature type="transmembrane region" description="Helical" evidence="7">
    <location>
        <begin position="77"/>
        <end position="97"/>
    </location>
</feature>
<feature type="transmembrane region" description="Helical" evidence="7">
    <location>
        <begin position="7"/>
        <end position="28"/>
    </location>
</feature>
<dbReference type="EMBL" id="BAABAB010000014">
    <property type="protein sequence ID" value="GAA3617419.1"/>
    <property type="molecule type" value="Genomic_DNA"/>
</dbReference>
<dbReference type="Gene3D" id="1.20.1250.20">
    <property type="entry name" value="MFS general substrate transporter like domains"/>
    <property type="match status" value="1"/>
</dbReference>
<reference evidence="10" key="1">
    <citation type="journal article" date="2019" name="Int. J. Syst. Evol. Microbiol.">
        <title>The Global Catalogue of Microorganisms (GCM) 10K type strain sequencing project: providing services to taxonomists for standard genome sequencing and annotation.</title>
        <authorList>
            <consortium name="The Broad Institute Genomics Platform"/>
            <consortium name="The Broad Institute Genome Sequencing Center for Infectious Disease"/>
            <person name="Wu L."/>
            <person name="Ma J."/>
        </authorList>
    </citation>
    <scope>NUCLEOTIDE SEQUENCE [LARGE SCALE GENOMIC DNA]</scope>
    <source>
        <strain evidence="10">JCM 16929</strain>
    </source>
</reference>
<proteinExistence type="predicted"/>
<evidence type="ECO:0000313" key="9">
    <source>
        <dbReference type="EMBL" id="GAA3617419.1"/>
    </source>
</evidence>
<feature type="transmembrane region" description="Helical" evidence="7">
    <location>
        <begin position="48"/>
        <end position="65"/>
    </location>
</feature>
<dbReference type="InterPro" id="IPR036259">
    <property type="entry name" value="MFS_trans_sf"/>
</dbReference>
<evidence type="ECO:0000256" key="5">
    <source>
        <dbReference type="ARBA" id="ARBA00022989"/>
    </source>
</evidence>
<feature type="transmembrane region" description="Helical" evidence="7">
    <location>
        <begin position="138"/>
        <end position="156"/>
    </location>
</feature>
<dbReference type="CDD" id="cd17321">
    <property type="entry name" value="MFS_MMR_MDR_like"/>
    <property type="match status" value="1"/>
</dbReference>
<dbReference type="NCBIfam" id="TIGR00711">
    <property type="entry name" value="efflux_EmrB"/>
    <property type="match status" value="1"/>
</dbReference>
<comment type="caution">
    <text evidence="9">The sequence shown here is derived from an EMBL/GenBank/DDBJ whole genome shotgun (WGS) entry which is preliminary data.</text>
</comment>
<keyword evidence="3" id="KW-1003">Cell membrane</keyword>
<sequence>MSTPRSPWLVLVAMTGSLSMIMLDQTVVTVALPSMSRELPLSPTGQQWVVNAYVLAMASLVALGGKLGDRFGGVSTFRAGVTIFFVASALCGLVPHGPWGEPAMIAARALQGAGAALMMPVSASIVIGAFGPARRGRAMAVYTGISQVFLAVGPLLGGFLTQEFSWRLVFWLNVPVGLAALIMVRIARPENTRNADAAIRLGSVALLVIGIGASVLAIQQATVWGWTSPATLILLVAGVGVTAWFVLGQLRSSDPLVDVRLFARRTFVGNVIVIGLVQFGLLAVVLFSSLYVQDLLGLDPMVAGLCALPLIAGIAIAAQVGGRWYDRSGVRPPVLTGLALAVVGVALWAATLPLLSYGPQVPGMAITGLGLGLMISPTNTDALSRVAPVERSQAAGLMQTVRQIGGTLGVALIGAVVLGIEHHGTRAPSPESAAWAITVGFGLTAVVFTIALLVGRQLLSRDRVSGSAAPKPELSGSQHAVAN</sequence>
<keyword evidence="5 7" id="KW-1133">Transmembrane helix</keyword>